<dbReference type="PANTHER" id="PTHR33332">
    <property type="entry name" value="REVERSE TRANSCRIPTASE DOMAIN-CONTAINING PROTEIN"/>
    <property type="match status" value="1"/>
</dbReference>
<reference evidence="3" key="1">
    <citation type="journal article" date="2016" name="Nat. Commun.">
        <title>The channel catfish genome sequence provides insights into the evolution of scale formation in teleosts.</title>
        <authorList>
            <person name="Liu Z."/>
            <person name="Liu S."/>
            <person name="Yao J."/>
            <person name="Bao L."/>
            <person name="Zhang J."/>
            <person name="Li Y."/>
            <person name="Jiang C."/>
            <person name="Sun L."/>
            <person name="Wang R."/>
            <person name="Zhang Y."/>
            <person name="Zhou T."/>
            <person name="Zeng Q."/>
            <person name="Fu Q."/>
            <person name="Gao S."/>
            <person name="Li N."/>
            <person name="Koren S."/>
            <person name="Jiang Y."/>
            <person name="Zimin A."/>
            <person name="Xu P."/>
            <person name="Phillippy A.M."/>
            <person name="Geng X."/>
            <person name="Song L."/>
            <person name="Sun F."/>
            <person name="Li C."/>
            <person name="Wang X."/>
            <person name="Chen A."/>
            <person name="Jin Y."/>
            <person name="Yuan Z."/>
            <person name="Yang Y."/>
            <person name="Tan S."/>
            <person name="Peatman E."/>
            <person name="Lu J."/>
            <person name="Qin Z."/>
            <person name="Dunham R."/>
            <person name="Li Z."/>
            <person name="Sonstegard T."/>
            <person name="Feng J."/>
            <person name="Danzmann R.G."/>
            <person name="Schroeder S."/>
            <person name="Scheffler B."/>
            <person name="Duke M.V."/>
            <person name="Ballard L."/>
            <person name="Kucuktas H."/>
            <person name="Kaltenboeck L."/>
            <person name="Liu H."/>
            <person name="Armbruster J."/>
            <person name="Xie Y."/>
            <person name="Kirby M.L."/>
            <person name="Tian Y."/>
            <person name="Flanagan M.E."/>
            <person name="Mu W."/>
            <person name="Waldbieser G.C."/>
        </authorList>
    </citation>
    <scope>NUCLEOTIDE SEQUENCE [LARGE SCALE GENOMIC DNA]</scope>
    <source>
        <strain evidence="3">SDA103</strain>
    </source>
</reference>
<evidence type="ECO:0000259" key="2">
    <source>
        <dbReference type="Pfam" id="PF00078"/>
    </source>
</evidence>
<reference evidence="4" key="2">
    <citation type="submission" date="2025-08" db="UniProtKB">
        <authorList>
            <consortium name="RefSeq"/>
        </authorList>
    </citation>
    <scope>IDENTIFICATION</scope>
    <source>
        <tissue evidence="4">Blood</tissue>
    </source>
</reference>
<accession>A0A9F7R5C7</accession>
<dbReference type="Proteomes" id="UP000221080">
    <property type="component" value="Chromosome 5"/>
</dbReference>
<dbReference type="OrthoDB" id="419189at2759"/>
<keyword evidence="3" id="KW-1185">Reference proteome</keyword>
<feature type="domain" description="Reverse transcriptase" evidence="2">
    <location>
        <begin position="134"/>
        <end position="206"/>
    </location>
</feature>
<organism evidence="3 4">
    <name type="scientific">Ictalurus punctatus</name>
    <name type="common">Channel catfish</name>
    <name type="synonym">Silurus punctatus</name>
    <dbReference type="NCBI Taxonomy" id="7998"/>
    <lineage>
        <taxon>Eukaryota</taxon>
        <taxon>Metazoa</taxon>
        <taxon>Chordata</taxon>
        <taxon>Craniata</taxon>
        <taxon>Vertebrata</taxon>
        <taxon>Euteleostomi</taxon>
        <taxon>Actinopterygii</taxon>
        <taxon>Neopterygii</taxon>
        <taxon>Teleostei</taxon>
        <taxon>Ostariophysi</taxon>
        <taxon>Siluriformes</taxon>
        <taxon>Ictaluridae</taxon>
        <taxon>Ictalurus</taxon>
    </lineage>
</organism>
<keyword evidence="1" id="KW-1133">Transmembrane helix</keyword>
<dbReference type="GeneID" id="128632878"/>
<keyword evidence="1" id="KW-0472">Membrane</keyword>
<gene>
    <name evidence="4" type="primary">LOC128632878</name>
</gene>
<protein>
    <submittedName>
        <fullName evidence="4">Uncharacterized protein LOC128632878</fullName>
    </submittedName>
</protein>
<dbReference type="AlphaFoldDB" id="A0A9F7R5C7"/>
<dbReference type="KEGG" id="ipu:128632878"/>
<dbReference type="RefSeq" id="XP_053536545.1">
    <property type="nucleotide sequence ID" value="XM_053680570.1"/>
</dbReference>
<keyword evidence="1" id="KW-0812">Transmembrane</keyword>
<evidence type="ECO:0000313" key="4">
    <source>
        <dbReference type="RefSeq" id="XP_053536545.1"/>
    </source>
</evidence>
<evidence type="ECO:0000313" key="3">
    <source>
        <dbReference type="Proteomes" id="UP000221080"/>
    </source>
</evidence>
<feature type="transmembrane region" description="Helical" evidence="1">
    <location>
        <begin position="129"/>
        <end position="148"/>
    </location>
</feature>
<proteinExistence type="predicted"/>
<name>A0A9F7R5C7_ICTPU</name>
<evidence type="ECO:0000256" key="1">
    <source>
        <dbReference type="SAM" id="Phobius"/>
    </source>
</evidence>
<dbReference type="Pfam" id="PF00078">
    <property type="entry name" value="RVT_1"/>
    <property type="match status" value="1"/>
</dbReference>
<sequence length="438" mass="49664">MVKRFLVEISKLGAVEGERSSPGVLPLLIHPRSVVCWHQCDRDLGWIHPDAWSLHRETRSVEGLGVVHHVQFETFPAEVSVTPVATHHGPWVNQRRKVRAGPQARTSPPLVFEIPPSNRFAPLRQTRPYAVIVTLLFTLYMLPLGQIIRKHGISFHCYADDTQLYVSGKSEDSQQLSKVEDCVKDIRHWMLTYFLLFNSDKTEILVLGPRVARDKLSDHMVTLDGLSISSCTAVKDLGLIIDSSLSFDGHVDNITRIAFFHLRNISKIRNILSIHDAEILVHAFVTSRLDYCNALLSGCSSRNINIPQLVQNASARVLTRTRRYDHITPILSTLHWLPVKFRINYKILSLTFKALNGLAPQYLSDLLVFYDPPRLLRSKDAGYLTVPRIVKATAGGRAFPYRSPQLWNSLPISVRDSDTVSVFKSRLKTYLFTQAYPN</sequence>
<dbReference type="InterPro" id="IPR000477">
    <property type="entry name" value="RT_dom"/>
</dbReference>